<evidence type="ECO:0008006" key="4">
    <source>
        <dbReference type="Google" id="ProtNLM"/>
    </source>
</evidence>
<evidence type="ECO:0000313" key="3">
    <source>
        <dbReference type="Proteomes" id="UP000253551"/>
    </source>
</evidence>
<dbReference type="OrthoDB" id="2283499at2759"/>
<protein>
    <recommendedName>
        <fullName evidence="4">CUE domain-containing protein</fullName>
    </recommendedName>
</protein>
<keyword evidence="3" id="KW-1185">Reference proteome</keyword>
<reference evidence="2 3" key="1">
    <citation type="journal article" date="2018" name="G3 (Bethesda)">
        <title>Phylogenetic and Phylogenomic Definition of Rhizopus Species.</title>
        <authorList>
            <person name="Gryganskyi A.P."/>
            <person name="Golan J."/>
            <person name="Dolatabadi S."/>
            <person name="Mondo S."/>
            <person name="Robb S."/>
            <person name="Idnurm A."/>
            <person name="Muszewska A."/>
            <person name="Steczkiewicz K."/>
            <person name="Masonjones S."/>
            <person name="Liao H.L."/>
            <person name="Gajdeczka M.T."/>
            <person name="Anike F."/>
            <person name="Vuek A."/>
            <person name="Anishchenko I.M."/>
            <person name="Voigt K."/>
            <person name="de Hoog G.S."/>
            <person name="Smith M.E."/>
            <person name="Heitman J."/>
            <person name="Vilgalys R."/>
            <person name="Stajich J.E."/>
        </authorList>
    </citation>
    <scope>NUCLEOTIDE SEQUENCE [LARGE SCALE GENOMIC DNA]</scope>
    <source>
        <strain evidence="2 3">LSU 92-RS-03</strain>
    </source>
</reference>
<dbReference type="EMBL" id="PJQM01000055">
    <property type="protein sequence ID" value="RCI06953.1"/>
    <property type="molecule type" value="Genomic_DNA"/>
</dbReference>
<dbReference type="AlphaFoldDB" id="A0A367KXK6"/>
<evidence type="ECO:0000313" key="2">
    <source>
        <dbReference type="EMBL" id="RCI06953.1"/>
    </source>
</evidence>
<gene>
    <name evidence="2" type="ORF">CU098_009520</name>
</gene>
<dbReference type="InterPro" id="IPR009060">
    <property type="entry name" value="UBA-like_sf"/>
</dbReference>
<accession>A0A367KXK6</accession>
<dbReference type="SUPFAM" id="SSF46934">
    <property type="entry name" value="UBA-like"/>
    <property type="match status" value="1"/>
</dbReference>
<name>A0A367KXK6_RHIST</name>
<comment type="caution">
    <text evidence="2">The sequence shown here is derived from an EMBL/GenBank/DDBJ whole genome shotgun (WGS) entry which is preliminary data.</text>
</comment>
<feature type="compositionally biased region" description="Acidic residues" evidence="1">
    <location>
        <begin position="131"/>
        <end position="144"/>
    </location>
</feature>
<evidence type="ECO:0000256" key="1">
    <source>
        <dbReference type="SAM" id="MobiDB-lite"/>
    </source>
</evidence>
<sequence length="315" mass="37416">MLDSNGYTKPSLVFEHKKMDSYKESDTVQDLFQEIEDLIDNKKTSADDEYSFERPILIESDSDELEEIIEPALSMHTLSTCHKCNRPIASGDSLQTNDLRQQQLQLSDDLLNRLSSLNTPLCLSEDPRTTEEEEEEEYEQDSYDTEVTSSPSTMDIPIPQQPVSILKKTNSSRNMYDTYDYEDDYEDYMPPVEARYPKRGHRNYQPREDYFEYAEPIQQRSSQIRKTYYPSEYEARSKRRVSDMNDEDYYYSRRNSYYAFKPKKPTLEEWEMTLDDLCDLFPRLDRFFIDEFLVSAQGNFDIAKDRIMNMLMEIR</sequence>
<dbReference type="Proteomes" id="UP000253551">
    <property type="component" value="Unassembled WGS sequence"/>
</dbReference>
<feature type="region of interest" description="Disordered" evidence="1">
    <location>
        <begin position="120"/>
        <end position="158"/>
    </location>
</feature>
<proteinExistence type="predicted"/>
<organism evidence="2 3">
    <name type="scientific">Rhizopus stolonifer</name>
    <name type="common">Rhizopus nigricans</name>
    <dbReference type="NCBI Taxonomy" id="4846"/>
    <lineage>
        <taxon>Eukaryota</taxon>
        <taxon>Fungi</taxon>
        <taxon>Fungi incertae sedis</taxon>
        <taxon>Mucoromycota</taxon>
        <taxon>Mucoromycotina</taxon>
        <taxon>Mucoromycetes</taxon>
        <taxon>Mucorales</taxon>
        <taxon>Mucorineae</taxon>
        <taxon>Rhizopodaceae</taxon>
        <taxon>Rhizopus</taxon>
    </lineage>
</organism>